<dbReference type="GO" id="GO:0005507">
    <property type="term" value="F:copper ion binding"/>
    <property type="evidence" value="ECO:0007669"/>
    <property type="project" value="InterPro"/>
</dbReference>
<name>A0A1W1C2D4_9ZZZZ</name>
<dbReference type="GO" id="GO:0020037">
    <property type="term" value="F:heme binding"/>
    <property type="evidence" value="ECO:0007669"/>
    <property type="project" value="InterPro"/>
</dbReference>
<evidence type="ECO:0000256" key="6">
    <source>
        <dbReference type="ARBA" id="ARBA00022660"/>
    </source>
</evidence>
<proteinExistence type="inferred from homology"/>
<dbReference type="PANTHER" id="PTHR22888:SF9">
    <property type="entry name" value="CYTOCHROME C OXIDASE SUBUNIT 2"/>
    <property type="match status" value="1"/>
</dbReference>
<evidence type="ECO:0000256" key="10">
    <source>
        <dbReference type="ARBA" id="ARBA00022982"/>
    </source>
</evidence>
<dbReference type="InterPro" id="IPR045187">
    <property type="entry name" value="CcO_II"/>
</dbReference>
<dbReference type="AlphaFoldDB" id="A0A1W1C2D4"/>
<comment type="subcellular location">
    <subcellularLocation>
        <location evidence="1">Membrane</location>
        <topology evidence="1">Multi-pass membrane protein</topology>
    </subcellularLocation>
</comment>
<dbReference type="EMBL" id="FPHM01000059">
    <property type="protein sequence ID" value="SFV59895.1"/>
    <property type="molecule type" value="Genomic_DNA"/>
</dbReference>
<evidence type="ECO:0000259" key="19">
    <source>
        <dbReference type="PROSITE" id="PS51007"/>
    </source>
</evidence>
<keyword evidence="20" id="KW-0560">Oxidoreductase</keyword>
<protein>
    <recommendedName>
        <fullName evidence="3">cytochrome-c oxidase</fullName>
        <ecNumber evidence="3">7.1.1.9</ecNumber>
    </recommendedName>
    <alternativeName>
        <fullName evidence="15">Cytochrome c oxidase polypeptide II</fullName>
    </alternativeName>
</protein>
<keyword evidence="11 16" id="KW-1133">Transmembrane helix</keyword>
<dbReference type="Gene3D" id="1.10.760.10">
    <property type="entry name" value="Cytochrome c-like domain"/>
    <property type="match status" value="1"/>
</dbReference>
<evidence type="ECO:0000313" key="20">
    <source>
        <dbReference type="EMBL" id="SFV59895.1"/>
    </source>
</evidence>
<dbReference type="PANTHER" id="PTHR22888">
    <property type="entry name" value="CYTOCHROME C OXIDASE, SUBUNIT II"/>
    <property type="match status" value="1"/>
</dbReference>
<dbReference type="PRINTS" id="PR01166">
    <property type="entry name" value="CYCOXIDASEII"/>
</dbReference>
<dbReference type="InterPro" id="IPR009056">
    <property type="entry name" value="Cyt_c-like_dom"/>
</dbReference>
<feature type="domain" description="Cytochrome oxidase subunit II transmembrane region profile" evidence="18">
    <location>
        <begin position="1"/>
        <end position="97"/>
    </location>
</feature>
<dbReference type="InterPro" id="IPR036257">
    <property type="entry name" value="Cyt_c_oxidase_su2_TM_sf"/>
</dbReference>
<dbReference type="NCBIfam" id="TIGR02866">
    <property type="entry name" value="CoxB"/>
    <property type="match status" value="1"/>
</dbReference>
<dbReference type="SUPFAM" id="SSF46626">
    <property type="entry name" value="Cytochrome c"/>
    <property type="match status" value="1"/>
</dbReference>
<dbReference type="InterPro" id="IPR002429">
    <property type="entry name" value="CcO_II-like_C"/>
</dbReference>
<dbReference type="Gene3D" id="1.10.287.90">
    <property type="match status" value="1"/>
</dbReference>
<dbReference type="EC" id="7.1.1.9" evidence="3"/>
<dbReference type="InterPro" id="IPR011759">
    <property type="entry name" value="Cyt_c_oxidase_su2_TM_dom"/>
</dbReference>
<keyword evidence="7 16" id="KW-0812">Transmembrane</keyword>
<dbReference type="GO" id="GO:0016491">
    <property type="term" value="F:oxidoreductase activity"/>
    <property type="evidence" value="ECO:0007669"/>
    <property type="project" value="UniProtKB-KW"/>
</dbReference>
<dbReference type="SUPFAM" id="SSF49503">
    <property type="entry name" value="Cupredoxins"/>
    <property type="match status" value="1"/>
</dbReference>
<evidence type="ECO:0000256" key="15">
    <source>
        <dbReference type="ARBA" id="ARBA00031389"/>
    </source>
</evidence>
<organism evidence="20">
    <name type="scientific">hydrothermal vent metagenome</name>
    <dbReference type="NCBI Taxonomy" id="652676"/>
    <lineage>
        <taxon>unclassified sequences</taxon>
        <taxon>metagenomes</taxon>
        <taxon>ecological metagenomes</taxon>
    </lineage>
</organism>
<dbReference type="PROSITE" id="PS51007">
    <property type="entry name" value="CYTC"/>
    <property type="match status" value="1"/>
</dbReference>
<dbReference type="Pfam" id="PF02790">
    <property type="entry name" value="COX2_TM"/>
    <property type="match status" value="1"/>
</dbReference>
<feature type="transmembrane region" description="Helical" evidence="16">
    <location>
        <begin position="25"/>
        <end position="46"/>
    </location>
</feature>
<evidence type="ECO:0000256" key="14">
    <source>
        <dbReference type="ARBA" id="ARBA00023136"/>
    </source>
</evidence>
<evidence type="ECO:0000256" key="9">
    <source>
        <dbReference type="ARBA" id="ARBA00022967"/>
    </source>
</evidence>
<dbReference type="PROSITE" id="PS50857">
    <property type="entry name" value="COX2_CUA"/>
    <property type="match status" value="1"/>
</dbReference>
<evidence type="ECO:0000256" key="12">
    <source>
        <dbReference type="ARBA" id="ARBA00023004"/>
    </source>
</evidence>
<keyword evidence="12" id="KW-0408">Iron</keyword>
<evidence type="ECO:0000256" key="1">
    <source>
        <dbReference type="ARBA" id="ARBA00004141"/>
    </source>
</evidence>
<dbReference type="Pfam" id="PF00034">
    <property type="entry name" value="Cytochrom_C"/>
    <property type="match status" value="1"/>
</dbReference>
<keyword evidence="13" id="KW-0186">Copper</keyword>
<dbReference type="SUPFAM" id="SSF81464">
    <property type="entry name" value="Cytochrome c oxidase subunit II-like, transmembrane region"/>
    <property type="match status" value="1"/>
</dbReference>
<keyword evidence="5" id="KW-0349">Heme</keyword>
<dbReference type="GO" id="GO:0042773">
    <property type="term" value="P:ATP synthesis coupled electron transport"/>
    <property type="evidence" value="ECO:0007669"/>
    <property type="project" value="TreeGrafter"/>
</dbReference>
<evidence type="ECO:0000256" key="8">
    <source>
        <dbReference type="ARBA" id="ARBA00022723"/>
    </source>
</evidence>
<evidence type="ECO:0000256" key="16">
    <source>
        <dbReference type="SAM" id="Phobius"/>
    </source>
</evidence>
<feature type="domain" description="Cytochrome c" evidence="19">
    <location>
        <begin position="249"/>
        <end position="333"/>
    </location>
</feature>
<evidence type="ECO:0000256" key="5">
    <source>
        <dbReference type="ARBA" id="ARBA00022617"/>
    </source>
</evidence>
<dbReference type="GO" id="GO:0004129">
    <property type="term" value="F:cytochrome-c oxidase activity"/>
    <property type="evidence" value="ECO:0007669"/>
    <property type="project" value="UniProtKB-EC"/>
</dbReference>
<dbReference type="Gene3D" id="2.60.40.420">
    <property type="entry name" value="Cupredoxins - blue copper proteins"/>
    <property type="match status" value="1"/>
</dbReference>
<evidence type="ECO:0000256" key="13">
    <source>
        <dbReference type="ARBA" id="ARBA00023008"/>
    </source>
</evidence>
<evidence type="ECO:0000259" key="17">
    <source>
        <dbReference type="PROSITE" id="PS50857"/>
    </source>
</evidence>
<evidence type="ECO:0000256" key="7">
    <source>
        <dbReference type="ARBA" id="ARBA00022692"/>
    </source>
</evidence>
<dbReference type="PROSITE" id="PS00078">
    <property type="entry name" value="COX2"/>
    <property type="match status" value="1"/>
</dbReference>
<evidence type="ECO:0000259" key="18">
    <source>
        <dbReference type="PROSITE" id="PS50999"/>
    </source>
</evidence>
<keyword evidence="9" id="KW-1278">Translocase</keyword>
<feature type="transmembrane region" description="Helical" evidence="16">
    <location>
        <begin position="66"/>
        <end position="86"/>
    </location>
</feature>
<accession>A0A1W1C2D4</accession>
<keyword evidence="4" id="KW-0813">Transport</keyword>
<dbReference type="InterPro" id="IPR008972">
    <property type="entry name" value="Cupredoxin"/>
</dbReference>
<keyword evidence="8" id="KW-0479">Metal-binding</keyword>
<dbReference type="InterPro" id="IPR014222">
    <property type="entry name" value="Cyt_c_oxidase_su2"/>
</dbReference>
<gene>
    <name evidence="20" type="ORF">MNB_SV-13-350</name>
</gene>
<reference evidence="20" key="1">
    <citation type="submission" date="2016-10" db="EMBL/GenBank/DDBJ databases">
        <authorList>
            <person name="de Groot N.N."/>
        </authorList>
    </citation>
    <scope>NUCLEOTIDE SEQUENCE</scope>
</reference>
<feature type="domain" description="Cytochrome oxidase subunit II copper A binding" evidence="17">
    <location>
        <begin position="100"/>
        <end position="240"/>
    </location>
</feature>
<dbReference type="GO" id="GO:0016020">
    <property type="term" value="C:membrane"/>
    <property type="evidence" value="ECO:0007669"/>
    <property type="project" value="UniProtKB-SubCell"/>
</dbReference>
<comment type="similarity">
    <text evidence="2">Belongs to the cytochrome c oxidase subunit 2 family.</text>
</comment>
<keyword evidence="10" id="KW-0249">Electron transport</keyword>
<keyword evidence="6" id="KW-0679">Respiratory chain</keyword>
<evidence type="ECO:0000256" key="2">
    <source>
        <dbReference type="ARBA" id="ARBA00007866"/>
    </source>
</evidence>
<dbReference type="PROSITE" id="PS50999">
    <property type="entry name" value="COX2_TM"/>
    <property type="match status" value="1"/>
</dbReference>
<evidence type="ECO:0000256" key="4">
    <source>
        <dbReference type="ARBA" id="ARBA00022448"/>
    </source>
</evidence>
<evidence type="ECO:0000256" key="3">
    <source>
        <dbReference type="ARBA" id="ARBA00012949"/>
    </source>
</evidence>
<dbReference type="InterPro" id="IPR001505">
    <property type="entry name" value="Copper_CuA"/>
</dbReference>
<keyword evidence="14 16" id="KW-0472">Membrane</keyword>
<sequence>MSNKLEGFDTSASSFNADLDFAFSLHIWLSLLLFLSVVVPMFYFAWKYRADKVKNEDIGNVTHHTLLEVLWTAIPVAVMMVFFYYGNTTMQMFRTMPAESQSIVINVEGSKWKWKYEYAPNASGHIHKIGGVFAKPEMDENGKVVKEGTMGISALYVPVNTNIILKMTAPLNDVIHSYYIPAFRMKEDVVPGRVTQQWFNASQVGEYDVECAEYCGTDHSYMYSKVVVMEKDAYEAWFNSDKKDTPKGSFAKDGKALYAQNGCASCHSIDTDATLVGPTLKGIGAKYDSKYLADAITTPDKDVPEGFYPGIMPSFAFSEADLATLIKYMETGK</sequence>
<evidence type="ECO:0000256" key="11">
    <source>
        <dbReference type="ARBA" id="ARBA00022989"/>
    </source>
</evidence>
<dbReference type="InterPro" id="IPR036909">
    <property type="entry name" value="Cyt_c-like_dom_sf"/>
</dbReference>
<dbReference type="Pfam" id="PF00116">
    <property type="entry name" value="COX2"/>
    <property type="match status" value="1"/>
</dbReference>